<dbReference type="Pfam" id="PF00085">
    <property type="entry name" value="Thioredoxin"/>
    <property type="match status" value="1"/>
</dbReference>
<keyword evidence="6" id="KW-1185">Reference proteome</keyword>
<keyword evidence="3" id="KW-0676">Redox-active center</keyword>
<dbReference type="PROSITE" id="PS51352">
    <property type="entry name" value="THIOREDOXIN_2"/>
    <property type="match status" value="1"/>
</dbReference>
<accession>A0A4V6P009</accession>
<comment type="similarity">
    <text evidence="1">Belongs to the thioredoxin family.</text>
</comment>
<dbReference type="Gene3D" id="3.40.30.10">
    <property type="entry name" value="Glutaredoxin"/>
    <property type="match status" value="1"/>
</dbReference>
<feature type="domain" description="Thioredoxin" evidence="4">
    <location>
        <begin position="29"/>
        <end position="155"/>
    </location>
</feature>
<gene>
    <name evidence="5" type="ORF">EDD68_10692</name>
</gene>
<evidence type="ECO:0000256" key="1">
    <source>
        <dbReference type="ARBA" id="ARBA00008987"/>
    </source>
</evidence>
<dbReference type="AlphaFoldDB" id="A0A4V6P009"/>
<evidence type="ECO:0000259" key="4">
    <source>
        <dbReference type="PROSITE" id="PS51352"/>
    </source>
</evidence>
<dbReference type="PANTHER" id="PTHR45663:SF11">
    <property type="entry name" value="GEO12009P1"/>
    <property type="match status" value="1"/>
</dbReference>
<evidence type="ECO:0000256" key="2">
    <source>
        <dbReference type="ARBA" id="ARBA00023157"/>
    </source>
</evidence>
<dbReference type="RefSeq" id="WP_132371473.1">
    <property type="nucleotide sequence ID" value="NZ_SMAN01000006.1"/>
</dbReference>
<dbReference type="GO" id="GO:0005737">
    <property type="term" value="C:cytoplasm"/>
    <property type="evidence" value="ECO:0007669"/>
    <property type="project" value="TreeGrafter"/>
</dbReference>
<dbReference type="OrthoDB" id="32134at2"/>
<evidence type="ECO:0000256" key="3">
    <source>
        <dbReference type="ARBA" id="ARBA00023284"/>
    </source>
</evidence>
<comment type="caution">
    <text evidence="5">The sequence shown here is derived from an EMBL/GenBank/DDBJ whole genome shotgun (WGS) entry which is preliminary data.</text>
</comment>
<reference evidence="5 6" key="1">
    <citation type="submission" date="2019-03" db="EMBL/GenBank/DDBJ databases">
        <title>Genomic Encyclopedia of Type Strains, Phase IV (KMG-IV): sequencing the most valuable type-strain genomes for metagenomic binning, comparative biology and taxonomic classification.</title>
        <authorList>
            <person name="Goeker M."/>
        </authorList>
    </citation>
    <scope>NUCLEOTIDE SEQUENCE [LARGE SCALE GENOMIC DNA]</scope>
    <source>
        <strain evidence="5 6">DSM 25894</strain>
    </source>
</reference>
<keyword evidence="2" id="KW-1015">Disulfide bond</keyword>
<dbReference type="GO" id="GO:0015035">
    <property type="term" value="F:protein-disulfide reductase activity"/>
    <property type="evidence" value="ECO:0007669"/>
    <property type="project" value="TreeGrafter"/>
</dbReference>
<name>A0A4V6P009_9BACI</name>
<dbReference type="SUPFAM" id="SSF52833">
    <property type="entry name" value="Thioredoxin-like"/>
    <property type="match status" value="1"/>
</dbReference>
<dbReference type="InterPro" id="IPR013766">
    <property type="entry name" value="Thioredoxin_domain"/>
</dbReference>
<dbReference type="CDD" id="cd02947">
    <property type="entry name" value="TRX_family"/>
    <property type="match status" value="1"/>
</dbReference>
<evidence type="ECO:0000313" key="5">
    <source>
        <dbReference type="EMBL" id="TCT23682.1"/>
    </source>
</evidence>
<dbReference type="InterPro" id="IPR036249">
    <property type="entry name" value="Thioredoxin-like_sf"/>
</dbReference>
<proteinExistence type="inferred from homology"/>
<dbReference type="PANTHER" id="PTHR45663">
    <property type="entry name" value="GEO12009P1"/>
    <property type="match status" value="1"/>
</dbReference>
<dbReference type="EMBL" id="SMAN01000006">
    <property type="protein sequence ID" value="TCT23682.1"/>
    <property type="molecule type" value="Genomic_DNA"/>
</dbReference>
<protein>
    <submittedName>
        <fullName evidence="5">Thioredoxin</fullName>
    </submittedName>
</protein>
<organism evidence="5 6">
    <name type="scientific">Melghiribacillus thermohalophilus</name>
    <dbReference type="NCBI Taxonomy" id="1324956"/>
    <lineage>
        <taxon>Bacteria</taxon>
        <taxon>Bacillati</taxon>
        <taxon>Bacillota</taxon>
        <taxon>Bacilli</taxon>
        <taxon>Bacillales</taxon>
        <taxon>Bacillaceae</taxon>
        <taxon>Melghiribacillus</taxon>
    </lineage>
</organism>
<sequence length="156" mass="17730">MKKILIFGAVIVALFAILIVVVQMQNKEASEGNPYGKETLHPKTIEQLDDPLYQNQILPDELEAKLSNGEDVTVYFYSPTCPHCQRVTPILVPLAEEYDIDLKKLNVLEFEEAWDEYGINGTPTLIHFENGEEAARMEGENEEDVFRLFLETEVLG</sequence>
<dbReference type="Proteomes" id="UP000294650">
    <property type="component" value="Unassembled WGS sequence"/>
</dbReference>
<evidence type="ECO:0000313" key="6">
    <source>
        <dbReference type="Proteomes" id="UP000294650"/>
    </source>
</evidence>